<dbReference type="PANTHER" id="PTHR21083:SF0">
    <property type="entry name" value="DYNEIN AXONEMAL ASSEMBLY FACTOR 6"/>
    <property type="match status" value="1"/>
</dbReference>
<keyword evidence="4" id="KW-1185">Reference proteome</keyword>
<dbReference type="InterPro" id="IPR041442">
    <property type="entry name" value="PIH1D1/2/3_CS-like"/>
</dbReference>
<dbReference type="GO" id="GO:0005737">
    <property type="term" value="C:cytoplasm"/>
    <property type="evidence" value="ECO:0007669"/>
    <property type="project" value="TreeGrafter"/>
</dbReference>
<reference evidence="3 4" key="1">
    <citation type="journal article" date="2013" name="Curr. Biol.">
        <title>The Genome of the Foraminiferan Reticulomyxa filosa.</title>
        <authorList>
            <person name="Glockner G."/>
            <person name="Hulsmann N."/>
            <person name="Schleicher M."/>
            <person name="Noegel A.A."/>
            <person name="Eichinger L."/>
            <person name="Gallinger C."/>
            <person name="Pawlowski J."/>
            <person name="Sierra R."/>
            <person name="Euteneuer U."/>
            <person name="Pillet L."/>
            <person name="Moustafa A."/>
            <person name="Platzer M."/>
            <person name="Groth M."/>
            <person name="Szafranski K."/>
            <person name="Schliwa M."/>
        </authorList>
    </citation>
    <scope>NUCLEOTIDE SEQUENCE [LARGE SCALE GENOMIC DNA]</scope>
</reference>
<dbReference type="AlphaFoldDB" id="X6M936"/>
<name>X6M936_RETFI</name>
<proteinExistence type="inferred from homology"/>
<dbReference type="GO" id="GO:0070286">
    <property type="term" value="P:axonemal dynein complex assembly"/>
    <property type="evidence" value="ECO:0007669"/>
    <property type="project" value="InterPro"/>
</dbReference>
<dbReference type="PANTHER" id="PTHR21083">
    <property type="entry name" value="TWISTER"/>
    <property type="match status" value="1"/>
</dbReference>
<evidence type="ECO:0000259" key="2">
    <source>
        <dbReference type="Pfam" id="PF18201"/>
    </source>
</evidence>
<gene>
    <name evidence="3" type="ORF">RFI_27391</name>
</gene>
<protein>
    <recommendedName>
        <fullName evidence="2">PIH1D1/2/3 CS-like domain-containing protein</fullName>
    </recommendedName>
</protein>
<dbReference type="GO" id="GO:0045505">
    <property type="term" value="F:dynein intermediate chain binding"/>
    <property type="evidence" value="ECO:0007669"/>
    <property type="project" value="TreeGrafter"/>
</dbReference>
<evidence type="ECO:0000256" key="1">
    <source>
        <dbReference type="ARBA" id="ARBA00008511"/>
    </source>
</evidence>
<feature type="domain" description="PIH1D1/2/3 CS-like" evidence="2">
    <location>
        <begin position="77"/>
        <end position="167"/>
    </location>
</feature>
<comment type="similarity">
    <text evidence="1">Belongs to the PIH1 family.</text>
</comment>
<dbReference type="OrthoDB" id="25887at2759"/>
<evidence type="ECO:0000313" key="3">
    <source>
        <dbReference type="EMBL" id="ETO09987.1"/>
    </source>
</evidence>
<dbReference type="EMBL" id="ASPP01023752">
    <property type="protein sequence ID" value="ETO09987.1"/>
    <property type="molecule type" value="Genomic_DNA"/>
</dbReference>
<accession>X6M936</accession>
<sequence length="174" mass="20132">MCSFSVSDLEALSNLFEECQKYTPQQIKSVECEYEKGFIPPKPIPEEQKNSKVVIKSRRPLVSLDETNKENTKAKQEPKYELIYRQNVTLDEVYGYSEKANTTLDCEDLLVRVHLPDELISNITLKVETNSLTVATLNYYLQILFPRNITKLPQNAKWIKEKSVLEILCSLEKI</sequence>
<evidence type="ECO:0000313" key="4">
    <source>
        <dbReference type="Proteomes" id="UP000023152"/>
    </source>
</evidence>
<comment type="caution">
    <text evidence="3">The sequence shown here is derived from an EMBL/GenBank/DDBJ whole genome shotgun (WGS) entry which is preliminary data.</text>
</comment>
<organism evidence="3 4">
    <name type="scientific">Reticulomyxa filosa</name>
    <dbReference type="NCBI Taxonomy" id="46433"/>
    <lineage>
        <taxon>Eukaryota</taxon>
        <taxon>Sar</taxon>
        <taxon>Rhizaria</taxon>
        <taxon>Retaria</taxon>
        <taxon>Foraminifera</taxon>
        <taxon>Monothalamids</taxon>
        <taxon>Reticulomyxidae</taxon>
        <taxon>Reticulomyxa</taxon>
    </lineage>
</organism>
<dbReference type="GO" id="GO:0051087">
    <property type="term" value="F:protein-folding chaperone binding"/>
    <property type="evidence" value="ECO:0007669"/>
    <property type="project" value="InterPro"/>
</dbReference>
<dbReference type="Pfam" id="PF18201">
    <property type="entry name" value="PIH1_CS"/>
    <property type="match status" value="1"/>
</dbReference>
<dbReference type="Proteomes" id="UP000023152">
    <property type="component" value="Unassembled WGS sequence"/>
</dbReference>
<dbReference type="InterPro" id="IPR026697">
    <property type="entry name" value="DNAAF6"/>
</dbReference>